<dbReference type="GO" id="GO:0034040">
    <property type="term" value="F:ATPase-coupled lipid transmembrane transporter activity"/>
    <property type="evidence" value="ECO:0007669"/>
    <property type="project" value="TreeGrafter"/>
</dbReference>
<dbReference type="SMART" id="SM00382">
    <property type="entry name" value="AAA"/>
    <property type="match status" value="1"/>
</dbReference>
<keyword evidence="3 8" id="KW-0812">Transmembrane</keyword>
<evidence type="ECO:0000256" key="2">
    <source>
        <dbReference type="ARBA" id="ARBA00022448"/>
    </source>
</evidence>
<keyword evidence="7 8" id="KW-0472">Membrane</keyword>
<evidence type="ECO:0000256" key="4">
    <source>
        <dbReference type="ARBA" id="ARBA00022741"/>
    </source>
</evidence>
<dbReference type="PANTHER" id="PTHR24221">
    <property type="entry name" value="ATP-BINDING CASSETTE SUB-FAMILY B"/>
    <property type="match status" value="1"/>
</dbReference>
<dbReference type="OrthoDB" id="29385at2"/>
<dbReference type="InterPro" id="IPR017871">
    <property type="entry name" value="ABC_transporter-like_CS"/>
</dbReference>
<reference evidence="11 12" key="1">
    <citation type="submission" date="2018-08" db="EMBL/GenBank/DDBJ databases">
        <title>Meiothermus luteus KCTC 52599 genome sequencing project.</title>
        <authorList>
            <person name="Da Costa M.S."/>
            <person name="Albuquerque L."/>
            <person name="Raposo P."/>
            <person name="Froufe H.J.C."/>
            <person name="Barroso C.S."/>
            <person name="Egas C."/>
        </authorList>
    </citation>
    <scope>NUCLEOTIDE SEQUENCE [LARGE SCALE GENOMIC DNA]</scope>
    <source>
        <strain evidence="11 12">KCTC 52599</strain>
    </source>
</reference>
<dbReference type="PROSITE" id="PS50929">
    <property type="entry name" value="ABC_TM1F"/>
    <property type="match status" value="1"/>
</dbReference>
<keyword evidence="5 11" id="KW-0067">ATP-binding</keyword>
<dbReference type="CDD" id="cd03225">
    <property type="entry name" value="ABC_cobalt_CbiO_domain1"/>
    <property type="match status" value="1"/>
</dbReference>
<evidence type="ECO:0000256" key="5">
    <source>
        <dbReference type="ARBA" id="ARBA00022840"/>
    </source>
</evidence>
<comment type="subcellular location">
    <subcellularLocation>
        <location evidence="1">Cell membrane</location>
        <topology evidence="1">Multi-pass membrane protein</topology>
    </subcellularLocation>
</comment>
<dbReference type="Gene3D" id="1.20.1560.10">
    <property type="entry name" value="ABC transporter type 1, transmembrane domain"/>
    <property type="match status" value="1"/>
</dbReference>
<dbReference type="Gene3D" id="3.40.50.300">
    <property type="entry name" value="P-loop containing nucleotide triphosphate hydrolases"/>
    <property type="match status" value="1"/>
</dbReference>
<evidence type="ECO:0000259" key="9">
    <source>
        <dbReference type="PROSITE" id="PS50893"/>
    </source>
</evidence>
<dbReference type="GO" id="GO:0005524">
    <property type="term" value="F:ATP binding"/>
    <property type="evidence" value="ECO:0007669"/>
    <property type="project" value="UniProtKB-KW"/>
</dbReference>
<dbReference type="AlphaFoldDB" id="A0A399EQ10"/>
<feature type="domain" description="ABC transmembrane type-1" evidence="10">
    <location>
        <begin position="18"/>
        <end position="300"/>
    </location>
</feature>
<evidence type="ECO:0000256" key="8">
    <source>
        <dbReference type="SAM" id="Phobius"/>
    </source>
</evidence>
<evidence type="ECO:0000256" key="1">
    <source>
        <dbReference type="ARBA" id="ARBA00004651"/>
    </source>
</evidence>
<dbReference type="Pfam" id="PF00005">
    <property type="entry name" value="ABC_tran"/>
    <property type="match status" value="1"/>
</dbReference>
<organism evidence="11 12">
    <name type="scientific">Meiothermus luteus</name>
    <dbReference type="NCBI Taxonomy" id="2026184"/>
    <lineage>
        <taxon>Bacteria</taxon>
        <taxon>Thermotogati</taxon>
        <taxon>Deinococcota</taxon>
        <taxon>Deinococci</taxon>
        <taxon>Thermales</taxon>
        <taxon>Thermaceae</taxon>
        <taxon>Meiothermus</taxon>
    </lineage>
</organism>
<accession>A0A399EQ10</accession>
<dbReference type="InterPro" id="IPR011527">
    <property type="entry name" value="ABC1_TM_dom"/>
</dbReference>
<evidence type="ECO:0000256" key="6">
    <source>
        <dbReference type="ARBA" id="ARBA00022989"/>
    </source>
</evidence>
<keyword evidence="2" id="KW-0813">Transport</keyword>
<dbReference type="PANTHER" id="PTHR24221:SF654">
    <property type="entry name" value="ATP-BINDING CASSETTE SUB-FAMILY B MEMBER 6"/>
    <property type="match status" value="1"/>
</dbReference>
<comment type="caution">
    <text evidence="11">The sequence shown here is derived from an EMBL/GenBank/DDBJ whole genome shotgun (WGS) entry which is preliminary data.</text>
</comment>
<dbReference type="GO" id="GO:0005886">
    <property type="term" value="C:plasma membrane"/>
    <property type="evidence" value="ECO:0007669"/>
    <property type="project" value="UniProtKB-SubCell"/>
</dbReference>
<dbReference type="InterPro" id="IPR003593">
    <property type="entry name" value="AAA+_ATPase"/>
</dbReference>
<dbReference type="PROSITE" id="PS50893">
    <property type="entry name" value="ABC_TRANSPORTER_2"/>
    <property type="match status" value="1"/>
</dbReference>
<evidence type="ECO:0000259" key="10">
    <source>
        <dbReference type="PROSITE" id="PS50929"/>
    </source>
</evidence>
<feature type="domain" description="ABC transporter" evidence="9">
    <location>
        <begin position="326"/>
        <end position="515"/>
    </location>
</feature>
<dbReference type="InterPro" id="IPR003439">
    <property type="entry name" value="ABC_transporter-like_ATP-bd"/>
</dbReference>
<dbReference type="SUPFAM" id="SSF52540">
    <property type="entry name" value="P-loop containing nucleoside triphosphate hydrolases"/>
    <property type="match status" value="1"/>
</dbReference>
<dbReference type="SUPFAM" id="SSF90123">
    <property type="entry name" value="ABC transporter transmembrane region"/>
    <property type="match status" value="1"/>
</dbReference>
<dbReference type="EMBL" id="QWKZ01000042">
    <property type="protein sequence ID" value="RIH85636.1"/>
    <property type="molecule type" value="Genomic_DNA"/>
</dbReference>
<dbReference type="InterPro" id="IPR039421">
    <property type="entry name" value="Type_1_exporter"/>
</dbReference>
<keyword evidence="12" id="KW-1185">Reference proteome</keyword>
<dbReference type="Proteomes" id="UP000265800">
    <property type="component" value="Unassembled WGS sequence"/>
</dbReference>
<evidence type="ECO:0000313" key="11">
    <source>
        <dbReference type="EMBL" id="RIH85636.1"/>
    </source>
</evidence>
<feature type="transmembrane region" description="Helical" evidence="8">
    <location>
        <begin position="54"/>
        <end position="74"/>
    </location>
</feature>
<evidence type="ECO:0000256" key="7">
    <source>
        <dbReference type="ARBA" id="ARBA00023136"/>
    </source>
</evidence>
<dbReference type="GO" id="GO:0140359">
    <property type="term" value="F:ABC-type transporter activity"/>
    <property type="evidence" value="ECO:0007669"/>
    <property type="project" value="InterPro"/>
</dbReference>
<feature type="transmembrane region" description="Helical" evidence="8">
    <location>
        <begin position="152"/>
        <end position="171"/>
    </location>
</feature>
<name>A0A399EQ10_9DEIN</name>
<keyword evidence="6 8" id="KW-1133">Transmembrane helix</keyword>
<keyword evidence="4" id="KW-0547">Nucleotide-binding</keyword>
<dbReference type="Pfam" id="PF00664">
    <property type="entry name" value="ABC_membrane"/>
    <property type="match status" value="1"/>
</dbReference>
<dbReference type="GO" id="GO:0016887">
    <property type="term" value="F:ATP hydrolysis activity"/>
    <property type="evidence" value="ECO:0007669"/>
    <property type="project" value="InterPro"/>
</dbReference>
<protein>
    <submittedName>
        <fullName evidence="11">Toxin RTX-I translocation ATP-binding protein</fullName>
    </submittedName>
</protein>
<dbReference type="InterPro" id="IPR036640">
    <property type="entry name" value="ABC1_TM_sf"/>
</dbReference>
<sequence length="515" mass="56575">MKALWLLLEGRRGEFLRLLAVSSLVSAAEALLHPLMLKWLFEEAVVTQDFRRFWLLGLAYLAAGLGLIALFWAVSLWQKAFVNRVVLEVEGRLLKKVLHLDWRDFSREGAGAFVSRVHQDVLEGLAPAVSLLVAVARQALAALTFLGVLLYLSWQATLALAILVPPLLWVAQRVGTRVRRAAENEREAEARYLEVLSQSLKAFRALRGIPRLVPPTLATNQEALGAYLDGTYRSQRLVQAQQSWSDVFMNLANTLALVVGGYFVLSRALSFGGYLAFVNAFWRAVDNTFSLLRRAPEFHRHAQVLERVHGLLSSAPAPYVRTAAEAWLQGVRVAYAGGALLELPRLQIRPGERLLLVGSNGTGKTTLLHVLAGYLAPQEGEVELPGRVAALTAPPELPPLTVRELVPDAGLRRELGLEGLEDHRPEALSSGQRQKAAIGALLCQEADLYLLDEPLANLDTQSREGVLDLILRRTAGKALVVVLHGDEALHRRFDRVVELAGPRVLTPGSDHSAGN</sequence>
<dbReference type="CDD" id="cd07346">
    <property type="entry name" value="ABC_6TM_exporters"/>
    <property type="match status" value="1"/>
</dbReference>
<dbReference type="InterPro" id="IPR015856">
    <property type="entry name" value="ABC_transpr_CbiO/EcfA_su"/>
</dbReference>
<dbReference type="RefSeq" id="WP_119360155.1">
    <property type="nucleotide sequence ID" value="NZ_QWKZ01000042.1"/>
</dbReference>
<proteinExistence type="predicted"/>
<evidence type="ECO:0000313" key="12">
    <source>
        <dbReference type="Proteomes" id="UP000265800"/>
    </source>
</evidence>
<dbReference type="PROSITE" id="PS00211">
    <property type="entry name" value="ABC_TRANSPORTER_1"/>
    <property type="match status" value="1"/>
</dbReference>
<gene>
    <name evidence="11" type="primary">apxIB</name>
    <name evidence="11" type="ORF">Mlute_01528</name>
</gene>
<dbReference type="InterPro" id="IPR027417">
    <property type="entry name" value="P-loop_NTPase"/>
</dbReference>
<evidence type="ECO:0000256" key="3">
    <source>
        <dbReference type="ARBA" id="ARBA00022692"/>
    </source>
</evidence>